<protein>
    <submittedName>
        <fullName evidence="1">Uncharacterized protein</fullName>
    </submittedName>
</protein>
<proteinExistence type="predicted"/>
<accession>A0A6N2JYP5</accession>
<reference evidence="1" key="1">
    <citation type="submission" date="2019-03" db="EMBL/GenBank/DDBJ databases">
        <authorList>
            <person name="Mank J."/>
            <person name="Almeida P."/>
        </authorList>
    </citation>
    <scope>NUCLEOTIDE SEQUENCE</scope>
    <source>
        <strain evidence="1">78183</strain>
    </source>
</reference>
<dbReference type="EMBL" id="CAADRP010000001">
    <property type="protein sequence ID" value="VFU20906.1"/>
    <property type="molecule type" value="Genomic_DNA"/>
</dbReference>
<organism evidence="1">
    <name type="scientific">Salix viminalis</name>
    <name type="common">Common osier</name>
    <name type="synonym">Basket willow</name>
    <dbReference type="NCBI Taxonomy" id="40686"/>
    <lineage>
        <taxon>Eukaryota</taxon>
        <taxon>Viridiplantae</taxon>
        <taxon>Streptophyta</taxon>
        <taxon>Embryophyta</taxon>
        <taxon>Tracheophyta</taxon>
        <taxon>Spermatophyta</taxon>
        <taxon>Magnoliopsida</taxon>
        <taxon>eudicotyledons</taxon>
        <taxon>Gunneridae</taxon>
        <taxon>Pentapetalae</taxon>
        <taxon>rosids</taxon>
        <taxon>fabids</taxon>
        <taxon>Malpighiales</taxon>
        <taxon>Salicaceae</taxon>
        <taxon>Saliceae</taxon>
        <taxon>Salix</taxon>
    </lineage>
</organism>
<gene>
    <name evidence="1" type="ORF">SVIM_LOCUS9308</name>
</gene>
<evidence type="ECO:0000313" key="1">
    <source>
        <dbReference type="EMBL" id="VFU20906.1"/>
    </source>
</evidence>
<sequence>MPSIELYLVLSDSSDRIAKRVLEFVVEGGEGRSKKLPVSNLRVFVAVVEEGGVINRYAEYISGLYQVAGNALLGYHVSKQ</sequence>
<dbReference type="AlphaFoldDB" id="A0A6N2JYP5"/>
<name>A0A6N2JYP5_SALVM</name>